<dbReference type="InterPro" id="IPR021869">
    <property type="entry name" value="RNase_Zc3h12_NYN"/>
</dbReference>
<dbReference type="Proteomes" id="UP001302666">
    <property type="component" value="Chromosome"/>
</dbReference>
<evidence type="ECO:0000313" key="3">
    <source>
        <dbReference type="Proteomes" id="UP001302666"/>
    </source>
</evidence>
<gene>
    <name evidence="2" type="ORF">R1T40_14350</name>
</gene>
<dbReference type="Gene3D" id="3.40.50.11980">
    <property type="match status" value="1"/>
</dbReference>
<evidence type="ECO:0000259" key="1">
    <source>
        <dbReference type="Pfam" id="PF11977"/>
    </source>
</evidence>
<organism evidence="2 3">
    <name type="scientific">Tritonibacter scottomollicae</name>
    <name type="common">Epibacterium scottomollicae</name>
    <dbReference type="NCBI Taxonomy" id="483013"/>
    <lineage>
        <taxon>Bacteria</taxon>
        <taxon>Pseudomonadati</taxon>
        <taxon>Pseudomonadota</taxon>
        <taxon>Alphaproteobacteria</taxon>
        <taxon>Rhodobacterales</taxon>
        <taxon>Paracoccaceae</taxon>
        <taxon>Tritonibacter</taxon>
    </lineage>
</organism>
<accession>A0ABZ0HDN2</accession>
<evidence type="ECO:0000313" key="2">
    <source>
        <dbReference type="EMBL" id="WOI32135.1"/>
    </source>
</evidence>
<feature type="domain" description="RNase NYN" evidence="1">
    <location>
        <begin position="2"/>
        <end position="120"/>
    </location>
</feature>
<dbReference type="Pfam" id="PF11977">
    <property type="entry name" value="RNase_Zc3h12a"/>
    <property type="match status" value="1"/>
</dbReference>
<keyword evidence="3" id="KW-1185">Reference proteome</keyword>
<reference evidence="2 3" key="1">
    <citation type="submission" date="2023-10" db="EMBL/GenBank/DDBJ databases">
        <title>Eight complete genome sequences of bacteria isolated from laboratory stock of Giant Kelp gametophytes.</title>
        <authorList>
            <person name="Tolentino B."/>
            <person name="Nuzhdin S."/>
        </authorList>
    </citation>
    <scope>NUCLEOTIDE SEQUENCE [LARGE SCALE GENOMIC DNA]</scope>
    <source>
        <strain evidence="2 3">LC.270.F.C4</strain>
    </source>
</reference>
<proteinExistence type="predicted"/>
<name>A0ABZ0HDN2_TRISK</name>
<dbReference type="EMBL" id="CP136704">
    <property type="protein sequence ID" value="WOI32135.1"/>
    <property type="molecule type" value="Genomic_DNA"/>
</dbReference>
<protein>
    <recommendedName>
        <fullName evidence="1">RNase NYN domain-containing protein</fullName>
    </recommendedName>
</protein>
<dbReference type="RefSeq" id="WP_317384587.1">
    <property type="nucleotide sequence ID" value="NZ_CP136704.1"/>
</dbReference>
<sequence length="135" mass="15151">MAIIDGSNVLYWKENALSLEPVRDVIALLEASGYRPYVVFDANAGYLVVGRYLNGPSFAKRLGLKDAEAHVVPKGQPADPYILRMARKSGGIVVSRDRFRDWKDDFPKEVTGRRLVRGGYRRDALWLDLDVVEAA</sequence>